<feature type="transmembrane region" description="Helical" evidence="1">
    <location>
        <begin position="7"/>
        <end position="29"/>
    </location>
</feature>
<evidence type="ECO:0000313" key="2">
    <source>
        <dbReference type="EMBL" id="KAE9619318.1"/>
    </source>
</evidence>
<evidence type="ECO:0000256" key="1">
    <source>
        <dbReference type="SAM" id="Phobius"/>
    </source>
</evidence>
<dbReference type="Proteomes" id="UP000447434">
    <property type="component" value="Chromosome 2"/>
</dbReference>
<proteinExistence type="predicted"/>
<dbReference type="EMBL" id="WOCE01000002">
    <property type="protein sequence ID" value="KAE9619318.1"/>
    <property type="molecule type" value="Genomic_DNA"/>
</dbReference>
<comment type="caution">
    <text evidence="2">The sequence shown here is derived from an EMBL/GenBank/DDBJ whole genome shotgun (WGS) entry which is preliminary data.</text>
</comment>
<organism evidence="2 3">
    <name type="scientific">Lupinus albus</name>
    <name type="common">White lupine</name>
    <name type="synonym">Lupinus termis</name>
    <dbReference type="NCBI Taxonomy" id="3870"/>
    <lineage>
        <taxon>Eukaryota</taxon>
        <taxon>Viridiplantae</taxon>
        <taxon>Streptophyta</taxon>
        <taxon>Embryophyta</taxon>
        <taxon>Tracheophyta</taxon>
        <taxon>Spermatophyta</taxon>
        <taxon>Magnoliopsida</taxon>
        <taxon>eudicotyledons</taxon>
        <taxon>Gunneridae</taxon>
        <taxon>Pentapetalae</taxon>
        <taxon>rosids</taxon>
        <taxon>fabids</taxon>
        <taxon>Fabales</taxon>
        <taxon>Fabaceae</taxon>
        <taxon>Papilionoideae</taxon>
        <taxon>50 kb inversion clade</taxon>
        <taxon>genistoids sensu lato</taxon>
        <taxon>core genistoids</taxon>
        <taxon>Genisteae</taxon>
        <taxon>Lupinus</taxon>
    </lineage>
</organism>
<feature type="transmembrane region" description="Helical" evidence="1">
    <location>
        <begin position="49"/>
        <end position="70"/>
    </location>
</feature>
<keyword evidence="1" id="KW-0812">Transmembrane</keyword>
<gene>
    <name evidence="2" type="ORF">Lalb_Chr02g0151821</name>
</gene>
<accession>A0A6A4QY20</accession>
<keyword evidence="3" id="KW-1185">Reference proteome</keyword>
<protein>
    <submittedName>
        <fullName evidence="2">Uncharacterized protein</fullName>
    </submittedName>
</protein>
<evidence type="ECO:0000313" key="3">
    <source>
        <dbReference type="Proteomes" id="UP000447434"/>
    </source>
</evidence>
<reference evidence="3" key="1">
    <citation type="journal article" date="2020" name="Nat. Commun.">
        <title>Genome sequence of the cluster root forming white lupin.</title>
        <authorList>
            <person name="Hufnagel B."/>
            <person name="Marques A."/>
            <person name="Soriano A."/>
            <person name="Marques L."/>
            <person name="Divol F."/>
            <person name="Doumas P."/>
            <person name="Sallet E."/>
            <person name="Mancinotti D."/>
            <person name="Carrere S."/>
            <person name="Marande W."/>
            <person name="Arribat S."/>
            <person name="Keller J."/>
            <person name="Huneau C."/>
            <person name="Blein T."/>
            <person name="Aime D."/>
            <person name="Laguerre M."/>
            <person name="Taylor J."/>
            <person name="Schubert V."/>
            <person name="Nelson M."/>
            <person name="Geu-Flores F."/>
            <person name="Crespi M."/>
            <person name="Gallardo-Guerrero K."/>
            <person name="Delaux P.-M."/>
            <person name="Salse J."/>
            <person name="Berges H."/>
            <person name="Guyot R."/>
            <person name="Gouzy J."/>
            <person name="Peret B."/>
        </authorList>
    </citation>
    <scope>NUCLEOTIDE SEQUENCE [LARGE SCALE GENOMIC DNA]</scope>
    <source>
        <strain evidence="3">cv. Amiga</strain>
    </source>
</reference>
<dbReference type="AlphaFoldDB" id="A0A6A4QY20"/>
<name>A0A6A4QY20_LUPAL</name>
<sequence>MKDFLLLHLYGCTLMFLFVSRIFFSDLLYSTLLWTLNCCSLFDFENEHVSYACMFMMLCTFSICFIFHYLKGNHFFVTLSIYS</sequence>
<keyword evidence="1" id="KW-0472">Membrane</keyword>
<keyword evidence="1" id="KW-1133">Transmembrane helix</keyword>